<dbReference type="Proteomes" id="UP000034087">
    <property type="component" value="Unassembled WGS sequence"/>
</dbReference>
<reference evidence="2 3" key="1">
    <citation type="journal article" date="2015" name="Nature">
        <title>rRNA introns, odd ribosomes, and small enigmatic genomes across a large radiation of phyla.</title>
        <authorList>
            <person name="Brown C.T."/>
            <person name="Hug L.A."/>
            <person name="Thomas B.C."/>
            <person name="Sharon I."/>
            <person name="Castelle C.J."/>
            <person name="Singh A."/>
            <person name="Wilkins M.J."/>
            <person name="Williams K.H."/>
            <person name="Banfield J.F."/>
        </authorList>
    </citation>
    <scope>NUCLEOTIDE SEQUENCE [LARGE SCALE GENOMIC DNA]</scope>
</reference>
<organism evidence="2 3">
    <name type="scientific">Candidatus Giovannonibacteria bacterium GW2011_GWA1_44_25</name>
    <dbReference type="NCBI Taxonomy" id="1618645"/>
    <lineage>
        <taxon>Bacteria</taxon>
        <taxon>Candidatus Giovannoniibacteriota</taxon>
    </lineage>
</organism>
<dbReference type="EMBL" id="LCIR01000019">
    <property type="protein sequence ID" value="KKT59205.1"/>
    <property type="molecule type" value="Genomic_DNA"/>
</dbReference>
<sequence length="94" mass="10718">MVKFNRSQILTVFKSFTGFMRKYIIAFYGSVLPFFALANGEHGEEGSAFADQMNELLPMVHFGEAHYVSAIVSIILWLALIYTVYSLVRKIFVD</sequence>
<evidence type="ECO:0000313" key="2">
    <source>
        <dbReference type="EMBL" id="KKT59205.1"/>
    </source>
</evidence>
<evidence type="ECO:0000313" key="3">
    <source>
        <dbReference type="Proteomes" id="UP000034087"/>
    </source>
</evidence>
<gene>
    <name evidence="2" type="ORF">UW53_C0019G0022</name>
</gene>
<dbReference type="AlphaFoldDB" id="A0A0G1IJ69"/>
<accession>A0A0G1IJ69</accession>
<feature type="transmembrane region" description="Helical" evidence="1">
    <location>
        <begin position="67"/>
        <end position="88"/>
    </location>
</feature>
<keyword evidence="1" id="KW-0812">Transmembrane</keyword>
<keyword evidence="1" id="KW-0472">Membrane</keyword>
<keyword evidence="1" id="KW-1133">Transmembrane helix</keyword>
<evidence type="ECO:0000256" key="1">
    <source>
        <dbReference type="SAM" id="Phobius"/>
    </source>
</evidence>
<proteinExistence type="predicted"/>
<protein>
    <submittedName>
        <fullName evidence="2">Uncharacterized protein</fullName>
    </submittedName>
</protein>
<name>A0A0G1IJ69_9BACT</name>
<comment type="caution">
    <text evidence="2">The sequence shown here is derived from an EMBL/GenBank/DDBJ whole genome shotgun (WGS) entry which is preliminary data.</text>
</comment>